<name>A0A8I5R1C7_PAPAN</name>
<dbReference type="OMA" id="EHHFNHG"/>
<dbReference type="PANTHER" id="PTHR15076:SF4">
    <property type="entry name" value="GLYCOPROTEIN XG"/>
    <property type="match status" value="1"/>
</dbReference>
<reference evidence="9" key="1">
    <citation type="submission" date="2025-08" db="UniProtKB">
        <authorList>
            <consortium name="Ensembl"/>
        </authorList>
    </citation>
    <scope>IDENTIFICATION</scope>
</reference>
<dbReference type="Proteomes" id="UP000028761">
    <property type="component" value="Unplaced"/>
</dbReference>
<evidence type="ECO:0000256" key="3">
    <source>
        <dbReference type="ARBA" id="ARBA00022692"/>
    </source>
</evidence>
<dbReference type="PANTHER" id="PTHR15076">
    <property type="entry name" value="CD99/MIC2 PROTEIN RELATED"/>
    <property type="match status" value="1"/>
</dbReference>
<comment type="similarity">
    <text evidence="2">Belongs to the CD99 family.</text>
</comment>
<reference evidence="9" key="2">
    <citation type="submission" date="2025-09" db="UniProtKB">
        <authorList>
            <consortium name="Ensembl"/>
        </authorList>
    </citation>
    <scope>IDENTIFICATION</scope>
</reference>
<evidence type="ECO:0000313" key="9">
    <source>
        <dbReference type="Ensembl" id="ENSPANP00000055669.1"/>
    </source>
</evidence>
<keyword evidence="5 8" id="KW-1133">Transmembrane helix</keyword>
<dbReference type="GO" id="GO:0005886">
    <property type="term" value="C:plasma membrane"/>
    <property type="evidence" value="ECO:0007669"/>
    <property type="project" value="TreeGrafter"/>
</dbReference>
<evidence type="ECO:0000313" key="10">
    <source>
        <dbReference type="Proteomes" id="UP000028761"/>
    </source>
</evidence>
<evidence type="ECO:0000256" key="8">
    <source>
        <dbReference type="SAM" id="Phobius"/>
    </source>
</evidence>
<sequence>MNIVYMMNKLHKSNGQLHLFCILAFLFIDGIYLKDVIIFLKSSCCFSTDIYPRPKPHPQPQPGNPGNSGGYFNDVDRDDGRYPPRPRPPAGGGGGGYSSYDNSGNTHGRRGYRPNSRYGNTYGGDHHSTYGNPEGNMVAKIVSPIVSVVVVTLLGAAASYFKLNNGRNCFRTREPENV</sequence>
<protein>
    <recommendedName>
        <fullName evidence="11">Xg glycoprotein (Xg blood group)</fullName>
    </recommendedName>
</protein>
<dbReference type="GO" id="GO:0072683">
    <property type="term" value="P:T cell extravasation"/>
    <property type="evidence" value="ECO:0007669"/>
    <property type="project" value="TreeGrafter"/>
</dbReference>
<dbReference type="GO" id="GO:2000391">
    <property type="term" value="P:positive regulation of neutrophil extravasation"/>
    <property type="evidence" value="ECO:0007669"/>
    <property type="project" value="TreeGrafter"/>
</dbReference>
<keyword evidence="4" id="KW-0732">Signal</keyword>
<evidence type="ECO:0000256" key="4">
    <source>
        <dbReference type="ARBA" id="ARBA00022729"/>
    </source>
</evidence>
<feature type="region of interest" description="Disordered" evidence="7">
    <location>
        <begin position="55"/>
        <end position="128"/>
    </location>
</feature>
<dbReference type="GeneTree" id="ENSGT00940000154344"/>
<dbReference type="Ensembl" id="ENSPANT00000068582.1">
    <property type="protein sequence ID" value="ENSPANP00000055669.1"/>
    <property type="gene ID" value="ENSPANG00000046348.1"/>
</dbReference>
<keyword evidence="6 8" id="KW-0472">Membrane</keyword>
<dbReference type="InterPro" id="IPR022078">
    <property type="entry name" value="CD99L2"/>
</dbReference>
<evidence type="ECO:0000256" key="7">
    <source>
        <dbReference type="SAM" id="MobiDB-lite"/>
    </source>
</evidence>
<keyword evidence="10" id="KW-1185">Reference proteome</keyword>
<proteinExistence type="inferred from homology"/>
<feature type="transmembrane region" description="Helical" evidence="8">
    <location>
        <begin position="141"/>
        <end position="161"/>
    </location>
</feature>
<evidence type="ECO:0000256" key="5">
    <source>
        <dbReference type="ARBA" id="ARBA00022989"/>
    </source>
</evidence>
<comment type="subcellular location">
    <subcellularLocation>
        <location evidence="1">Membrane</location>
        <topology evidence="1">Single-pass type I membrane protein</topology>
    </subcellularLocation>
</comment>
<dbReference type="GO" id="GO:0034109">
    <property type="term" value="P:homotypic cell-cell adhesion"/>
    <property type="evidence" value="ECO:0007669"/>
    <property type="project" value="TreeGrafter"/>
</dbReference>
<evidence type="ECO:0000256" key="1">
    <source>
        <dbReference type="ARBA" id="ARBA00004479"/>
    </source>
</evidence>
<evidence type="ECO:0000256" key="2">
    <source>
        <dbReference type="ARBA" id="ARBA00008763"/>
    </source>
</evidence>
<dbReference type="AlphaFoldDB" id="A0A8I5R1C7"/>
<evidence type="ECO:0000256" key="6">
    <source>
        <dbReference type="ARBA" id="ARBA00023136"/>
    </source>
</evidence>
<keyword evidence="3 8" id="KW-0812">Transmembrane</keyword>
<evidence type="ECO:0008006" key="11">
    <source>
        <dbReference type="Google" id="ProtNLM"/>
    </source>
</evidence>
<accession>A0A8I5R1C7</accession>
<organism evidence="9 10">
    <name type="scientific">Papio anubis</name>
    <name type="common">Olive baboon</name>
    <dbReference type="NCBI Taxonomy" id="9555"/>
    <lineage>
        <taxon>Eukaryota</taxon>
        <taxon>Metazoa</taxon>
        <taxon>Chordata</taxon>
        <taxon>Craniata</taxon>
        <taxon>Vertebrata</taxon>
        <taxon>Euteleostomi</taxon>
        <taxon>Mammalia</taxon>
        <taxon>Eutheria</taxon>
        <taxon>Euarchontoglires</taxon>
        <taxon>Primates</taxon>
        <taxon>Haplorrhini</taxon>
        <taxon>Catarrhini</taxon>
        <taxon>Cercopithecidae</taxon>
        <taxon>Cercopithecinae</taxon>
        <taxon>Papio</taxon>
    </lineage>
</organism>